<feature type="compositionally biased region" description="Low complexity" evidence="3">
    <location>
        <begin position="212"/>
        <end position="232"/>
    </location>
</feature>
<accession>C4Y7F3</accession>
<name>C4Y7F3_CLAL4</name>
<dbReference type="Pfam" id="PF13855">
    <property type="entry name" value="LRR_8"/>
    <property type="match status" value="1"/>
</dbReference>
<dbReference type="OrthoDB" id="266138at2759"/>
<reference evidence="4 5" key="1">
    <citation type="journal article" date="2009" name="Nature">
        <title>Evolution of pathogenicity and sexual reproduction in eight Candida genomes.</title>
        <authorList>
            <person name="Butler G."/>
            <person name="Rasmussen M.D."/>
            <person name="Lin M.F."/>
            <person name="Santos M.A."/>
            <person name="Sakthikumar S."/>
            <person name="Munro C.A."/>
            <person name="Rheinbay E."/>
            <person name="Grabherr M."/>
            <person name="Forche A."/>
            <person name="Reedy J.L."/>
            <person name="Agrafioti I."/>
            <person name="Arnaud M.B."/>
            <person name="Bates S."/>
            <person name="Brown A.J."/>
            <person name="Brunke S."/>
            <person name="Costanzo M.C."/>
            <person name="Fitzpatrick D.A."/>
            <person name="de Groot P.W."/>
            <person name="Harris D."/>
            <person name="Hoyer L.L."/>
            <person name="Hube B."/>
            <person name="Klis F.M."/>
            <person name="Kodira C."/>
            <person name="Lennard N."/>
            <person name="Logue M.E."/>
            <person name="Martin R."/>
            <person name="Neiman A.M."/>
            <person name="Nikolaou E."/>
            <person name="Quail M.A."/>
            <person name="Quinn J."/>
            <person name="Santos M.C."/>
            <person name="Schmitzberger F.F."/>
            <person name="Sherlock G."/>
            <person name="Shah P."/>
            <person name="Silverstein K.A."/>
            <person name="Skrzypek M.S."/>
            <person name="Soll D."/>
            <person name="Staggs R."/>
            <person name="Stansfield I."/>
            <person name="Stumpf M.P."/>
            <person name="Sudbery P.E."/>
            <person name="Srikantha T."/>
            <person name="Zeng Q."/>
            <person name="Berman J."/>
            <person name="Berriman M."/>
            <person name="Heitman J."/>
            <person name="Gow N.A."/>
            <person name="Lorenz M.C."/>
            <person name="Birren B.W."/>
            <person name="Kellis M."/>
            <person name="Cuomo C.A."/>
        </authorList>
    </citation>
    <scope>NUCLEOTIDE SEQUENCE [LARGE SCALE GENOMIC DNA]</scope>
    <source>
        <strain evidence="4 5">ATCC 42720</strain>
    </source>
</reference>
<evidence type="ECO:0000256" key="3">
    <source>
        <dbReference type="SAM" id="MobiDB-lite"/>
    </source>
</evidence>
<dbReference type="VEuPathDB" id="FungiDB:CLUG_04131"/>
<dbReference type="Pfam" id="PF13516">
    <property type="entry name" value="LRR_6"/>
    <property type="match status" value="1"/>
</dbReference>
<dbReference type="InterPro" id="IPR001611">
    <property type="entry name" value="Leu-rich_rpt"/>
</dbReference>
<feature type="compositionally biased region" description="Basic and acidic residues" evidence="3">
    <location>
        <begin position="144"/>
        <end position="158"/>
    </location>
</feature>
<evidence type="ECO:0008006" key="6">
    <source>
        <dbReference type="Google" id="ProtNLM"/>
    </source>
</evidence>
<dbReference type="HOGENOM" id="CLU_020128_0_0_1"/>
<proteinExistence type="predicted"/>
<feature type="compositionally biased region" description="Basic and acidic residues" evidence="3">
    <location>
        <begin position="111"/>
        <end position="121"/>
    </location>
</feature>
<dbReference type="Gene3D" id="3.80.10.10">
    <property type="entry name" value="Ribonuclease Inhibitor"/>
    <property type="match status" value="2"/>
</dbReference>
<organism evidence="4 5">
    <name type="scientific">Clavispora lusitaniae (strain ATCC 42720)</name>
    <name type="common">Yeast</name>
    <name type="synonym">Candida lusitaniae</name>
    <dbReference type="NCBI Taxonomy" id="306902"/>
    <lineage>
        <taxon>Eukaryota</taxon>
        <taxon>Fungi</taxon>
        <taxon>Dikarya</taxon>
        <taxon>Ascomycota</taxon>
        <taxon>Saccharomycotina</taxon>
        <taxon>Pichiomycetes</taxon>
        <taxon>Metschnikowiaceae</taxon>
        <taxon>Clavispora</taxon>
    </lineage>
</organism>
<dbReference type="Proteomes" id="UP000007703">
    <property type="component" value="Unassembled WGS sequence"/>
</dbReference>
<dbReference type="STRING" id="306902.C4Y7F3"/>
<feature type="compositionally biased region" description="Polar residues" evidence="3">
    <location>
        <begin position="26"/>
        <end position="37"/>
    </location>
</feature>
<keyword evidence="1" id="KW-0433">Leucine-rich repeat</keyword>
<dbReference type="PROSITE" id="PS51450">
    <property type="entry name" value="LRR"/>
    <property type="match status" value="3"/>
</dbReference>
<dbReference type="InterPro" id="IPR032675">
    <property type="entry name" value="LRR_dom_sf"/>
</dbReference>
<feature type="compositionally biased region" description="Polar residues" evidence="3">
    <location>
        <begin position="122"/>
        <end position="135"/>
    </location>
</feature>
<dbReference type="InParanoid" id="C4Y7F3"/>
<feature type="compositionally biased region" description="Polar residues" evidence="3">
    <location>
        <begin position="159"/>
        <end position="191"/>
    </location>
</feature>
<evidence type="ECO:0000256" key="1">
    <source>
        <dbReference type="ARBA" id="ARBA00022614"/>
    </source>
</evidence>
<dbReference type="PANTHER" id="PTHR46652">
    <property type="entry name" value="LEUCINE-RICH REPEAT AND IQ DOMAIN-CONTAINING PROTEIN 1-RELATED"/>
    <property type="match status" value="1"/>
</dbReference>
<dbReference type="EMBL" id="CH408080">
    <property type="protein sequence ID" value="EEQ40003.1"/>
    <property type="molecule type" value="Genomic_DNA"/>
</dbReference>
<dbReference type="InterPro" id="IPR050836">
    <property type="entry name" value="SDS22/Internalin_LRR"/>
</dbReference>
<dbReference type="OMA" id="DMDTVYI"/>
<sequence length="779" mass="86280">MPKPTSRSRYWSHSQTTNWHRYHIFSSHTPMENNGSPSPKRAKIEPTDQTSLHLAENDTELAHVSAYSSPVPKPLPPNANSVTPEPQKDAANPLAQEKPAGTLAAPTGVEMESRNPTKQEAESGNSTYSVTTGATGATGFEIPNRTDREKVDGIESRASETQPQNSGSSGLSYPESGSGTPMKTEAVTSVSGVAGTEVPGSAVSNTVPGIDVASSGSAGPTSGPTGPSSVSAIETSHTKHPVNKSRLVVLAGKCLQHHILDHLRSLRLVPNVPTTEVSADRLSTFPFKEYTYVNFCIEYDETFSESLDKIMRFCESESNIFAKADEIAYHFIFEKGKKWASYTQAEKTSYENFLACLNRVAGEKVTQCSLVNKYDMSTVYVTEKEDLARLGQEIQADCDYWKNLKIFDYGENCIRFLPGVKFPDSVQVINIGGGSSLETLAGFKMPAHLKVLIASKGLIPSIDYISFPQSLERLDLSQNRIFFLNYVEFPPHLKALDLSQNRIDSLKNVVLPRGLEYFSVSHNPIECIKGVRFPETIQYLDLSCIPNESMTGIKFPDATVSLNLQQSMTNTRGLKLPPFVKELNMACDGVNSINPLRLPNSIEKLFLAHNNIKSLSKVAFPSALRELYLGNNMITTLKNVQFPPGLEVLDLEMDPYAEENEKYITTLKDVVLPPNLRILRLGYHSIKAIESMEFPYNLQELSLQYNDLRVFRNIRFGPKLRILDLSGNQDLLSVDSVVFPESLVEFRIPSLLLNNLPATVVERANKHELTLTKSMPYTI</sequence>
<dbReference type="KEGG" id="clu:CLUG_04131"/>
<gene>
    <name evidence="4" type="ORF">CLUG_04131</name>
</gene>
<dbReference type="PANTHER" id="PTHR46652:SF3">
    <property type="entry name" value="LEUCINE-RICH REPEAT-CONTAINING PROTEIN 9"/>
    <property type="match status" value="1"/>
</dbReference>
<keyword evidence="2" id="KW-0677">Repeat</keyword>
<feature type="region of interest" description="Disordered" evidence="3">
    <location>
        <begin position="24"/>
        <end position="238"/>
    </location>
</feature>
<dbReference type="GeneID" id="8496456"/>
<dbReference type="AlphaFoldDB" id="C4Y7F3"/>
<dbReference type="SUPFAM" id="SSF52058">
    <property type="entry name" value="L domain-like"/>
    <property type="match status" value="1"/>
</dbReference>
<protein>
    <recommendedName>
        <fullName evidence="6">Leucine-rich repeat-containing protein</fullName>
    </recommendedName>
</protein>
<dbReference type="SMART" id="SM00365">
    <property type="entry name" value="LRR_SD22"/>
    <property type="match status" value="6"/>
</dbReference>
<evidence type="ECO:0000313" key="4">
    <source>
        <dbReference type="EMBL" id="EEQ40003.1"/>
    </source>
</evidence>
<evidence type="ECO:0000313" key="5">
    <source>
        <dbReference type="Proteomes" id="UP000007703"/>
    </source>
</evidence>
<evidence type="ECO:0000256" key="2">
    <source>
        <dbReference type="ARBA" id="ARBA00022737"/>
    </source>
</evidence>